<feature type="transmembrane region" description="Helical" evidence="17">
    <location>
        <begin position="258"/>
        <end position="276"/>
    </location>
</feature>
<evidence type="ECO:0000256" key="16">
    <source>
        <dbReference type="RuleBase" id="RU000688"/>
    </source>
</evidence>
<keyword evidence="12 16" id="KW-0807">Transducer</keyword>
<evidence type="ECO:0000256" key="8">
    <source>
        <dbReference type="ARBA" id="ARBA00023139"/>
    </source>
</evidence>
<evidence type="ECO:0000256" key="6">
    <source>
        <dbReference type="ARBA" id="ARBA00023040"/>
    </source>
</evidence>
<evidence type="ECO:0000313" key="19">
    <source>
        <dbReference type="Ensembl" id="ENSSGRP00000067139.1"/>
    </source>
</evidence>
<dbReference type="PANTHER" id="PTHR45695">
    <property type="entry name" value="LEUCOKININ RECEPTOR-RELATED"/>
    <property type="match status" value="1"/>
</dbReference>
<dbReference type="GO" id="GO:0008188">
    <property type="term" value="F:neuropeptide receptor activity"/>
    <property type="evidence" value="ECO:0007669"/>
    <property type="project" value="TreeGrafter"/>
</dbReference>
<evidence type="ECO:0000256" key="1">
    <source>
        <dbReference type="ARBA" id="ARBA00004651"/>
    </source>
</evidence>
<dbReference type="Ensembl" id="ENSSGRT00000071566.1">
    <property type="protein sequence ID" value="ENSSGRP00000067139.1"/>
    <property type="gene ID" value="ENSSGRG00000034454.1"/>
</dbReference>
<feature type="transmembrane region" description="Helical" evidence="17">
    <location>
        <begin position="35"/>
        <end position="64"/>
    </location>
</feature>
<evidence type="ECO:0000256" key="4">
    <source>
        <dbReference type="ARBA" id="ARBA00022692"/>
    </source>
</evidence>
<keyword evidence="6 16" id="KW-0297">G-protein coupled receptor</keyword>
<evidence type="ECO:0000256" key="3">
    <source>
        <dbReference type="ARBA" id="ARBA00022553"/>
    </source>
</evidence>
<evidence type="ECO:0000256" key="11">
    <source>
        <dbReference type="ARBA" id="ARBA00023180"/>
    </source>
</evidence>
<feature type="transmembrane region" description="Helical" evidence="17">
    <location>
        <begin position="152"/>
        <end position="171"/>
    </location>
</feature>
<keyword evidence="4 16" id="KW-0812">Transmembrane</keyword>
<evidence type="ECO:0000256" key="13">
    <source>
        <dbReference type="ARBA" id="ARBA00023288"/>
    </source>
</evidence>
<evidence type="ECO:0000256" key="10">
    <source>
        <dbReference type="ARBA" id="ARBA00023170"/>
    </source>
</evidence>
<feature type="transmembrane region" description="Helical" evidence="17">
    <location>
        <begin position="296"/>
        <end position="321"/>
    </location>
</feature>
<dbReference type="PROSITE" id="PS00237">
    <property type="entry name" value="G_PROTEIN_RECEP_F1_1"/>
    <property type="match status" value="1"/>
</dbReference>
<keyword evidence="2" id="KW-1003">Cell membrane</keyword>
<keyword evidence="13" id="KW-0449">Lipoprotein</keyword>
<gene>
    <name evidence="19" type="primary">LOC107558933</name>
</gene>
<feature type="transmembrane region" description="Helical" evidence="17">
    <location>
        <begin position="205"/>
        <end position="227"/>
    </location>
</feature>
<feature type="transmembrane region" description="Helical" evidence="17">
    <location>
        <begin position="113"/>
        <end position="132"/>
    </location>
</feature>
<sequence>VKIVCHRQLSLSLPPLLVPNFTDDWTSDGGETVHLIIQCVIPSVYILIITVGLLGNITLVKIFITTSAMRSVPNIFISSLAVGDLLLLVTCVPVDAFRYFYEEWIFGTVACKMIPVIQLTSVGVSVFTLTALSADRHKAIVNPMDIQTSSAVFWTCLKAITIWVVSVLLAIPEAVFSQVVHMPDKNMTFTACVPYPLSNEMHPKIHSIMIFLVYFLIPLSIISVYYYHIARTLIKSAHDMPGEISEHSKRQTETRKRLAKIVLVFVGLFTLCWFPNHVLYMYRSFNYRQIDSSLSHLIITLVARMLSFSGSCVNPFALYLLSESFRRHFNNQLLCRKRKYQERNTSYLQSSSAIRMTSIRKSTPVVANGHDLTGRTLKGKLW</sequence>
<keyword evidence="5 17" id="KW-1133">Transmembrane helix</keyword>
<evidence type="ECO:0000256" key="14">
    <source>
        <dbReference type="ARBA" id="ARBA00073011"/>
    </source>
</evidence>
<dbReference type="PROSITE" id="PS50262">
    <property type="entry name" value="G_PROTEIN_RECEP_F1_2"/>
    <property type="match status" value="1"/>
</dbReference>
<dbReference type="PRINTS" id="PR00358">
    <property type="entry name" value="BOMBESINR"/>
</dbReference>
<evidence type="ECO:0000256" key="2">
    <source>
        <dbReference type="ARBA" id="ARBA00022475"/>
    </source>
</evidence>
<evidence type="ECO:0000256" key="12">
    <source>
        <dbReference type="ARBA" id="ARBA00023224"/>
    </source>
</evidence>
<dbReference type="InterPro" id="IPR001556">
    <property type="entry name" value="Bombsn_rcpt-like"/>
</dbReference>
<dbReference type="AlphaFoldDB" id="A0A672PV28"/>
<proteinExistence type="inferred from homology"/>
<dbReference type="Pfam" id="PF00001">
    <property type="entry name" value="7tm_1"/>
    <property type="match status" value="1"/>
</dbReference>
<organism evidence="19 20">
    <name type="scientific">Sinocyclocheilus grahami</name>
    <name type="common">Dianchi golden-line fish</name>
    <name type="synonym">Barbus grahami</name>
    <dbReference type="NCBI Taxonomy" id="75366"/>
    <lineage>
        <taxon>Eukaryota</taxon>
        <taxon>Metazoa</taxon>
        <taxon>Chordata</taxon>
        <taxon>Craniata</taxon>
        <taxon>Vertebrata</taxon>
        <taxon>Euteleostomi</taxon>
        <taxon>Actinopterygii</taxon>
        <taxon>Neopterygii</taxon>
        <taxon>Teleostei</taxon>
        <taxon>Ostariophysi</taxon>
        <taxon>Cypriniformes</taxon>
        <taxon>Cyprinidae</taxon>
        <taxon>Cyprininae</taxon>
        <taxon>Sinocyclocheilus</taxon>
    </lineage>
</organism>
<dbReference type="PANTHER" id="PTHR45695:SF8">
    <property type="entry name" value="NEUROMEDIN-B RECEPTOR"/>
    <property type="match status" value="1"/>
</dbReference>
<dbReference type="PRINTS" id="PR00237">
    <property type="entry name" value="GPCRRHODOPSN"/>
</dbReference>
<accession>A0A672PV28</accession>
<reference evidence="19" key="1">
    <citation type="submission" date="2025-08" db="UniProtKB">
        <authorList>
            <consortium name="Ensembl"/>
        </authorList>
    </citation>
    <scope>IDENTIFICATION</scope>
</reference>
<keyword evidence="8" id="KW-0564">Palmitate</keyword>
<protein>
    <recommendedName>
        <fullName evidence="14">Neuromedin-B receptor</fullName>
    </recommendedName>
    <alternativeName>
        <fullName evidence="15">Neuromedin-B-preferring bombesin receptor</fullName>
    </alternativeName>
</protein>
<dbReference type="SUPFAM" id="SSF81321">
    <property type="entry name" value="Family A G protein-coupled receptor-like"/>
    <property type="match status" value="1"/>
</dbReference>
<dbReference type="OMA" id="MSNSAMR"/>
<evidence type="ECO:0000256" key="15">
    <source>
        <dbReference type="ARBA" id="ARBA00077784"/>
    </source>
</evidence>
<keyword evidence="9" id="KW-1015">Disulfide bond</keyword>
<keyword evidence="20" id="KW-1185">Reference proteome</keyword>
<evidence type="ECO:0000256" key="5">
    <source>
        <dbReference type="ARBA" id="ARBA00022989"/>
    </source>
</evidence>
<keyword evidence="10 16" id="KW-0675">Receptor</keyword>
<comment type="similarity">
    <text evidence="16">Belongs to the G-protein coupled receptor 1 family.</text>
</comment>
<comment type="subcellular location">
    <subcellularLocation>
        <location evidence="1">Cell membrane</location>
        <topology evidence="1">Multi-pass membrane protein</topology>
    </subcellularLocation>
</comment>
<dbReference type="GO" id="GO:0005886">
    <property type="term" value="C:plasma membrane"/>
    <property type="evidence" value="ECO:0007669"/>
    <property type="project" value="UniProtKB-SubCell"/>
</dbReference>
<name>A0A672PV28_SINGR</name>
<dbReference type="InterPro" id="IPR017452">
    <property type="entry name" value="GPCR_Rhodpsn_7TM"/>
</dbReference>
<evidence type="ECO:0000259" key="18">
    <source>
        <dbReference type="PROSITE" id="PS50262"/>
    </source>
</evidence>
<evidence type="ECO:0000313" key="20">
    <source>
        <dbReference type="Proteomes" id="UP000472262"/>
    </source>
</evidence>
<evidence type="ECO:0000256" key="7">
    <source>
        <dbReference type="ARBA" id="ARBA00023136"/>
    </source>
</evidence>
<evidence type="ECO:0000256" key="9">
    <source>
        <dbReference type="ARBA" id="ARBA00023157"/>
    </source>
</evidence>
<keyword evidence="3" id="KW-0597">Phosphoprotein</keyword>
<dbReference type="InterPro" id="IPR000276">
    <property type="entry name" value="GPCR_Rhodpsn"/>
</dbReference>
<keyword evidence="11" id="KW-0325">Glycoprotein</keyword>
<dbReference type="FunFam" id="1.20.1070.10:FF:000132">
    <property type="entry name" value="Neuromedin-B receptor"/>
    <property type="match status" value="1"/>
</dbReference>
<dbReference type="Gene3D" id="1.20.1070.10">
    <property type="entry name" value="Rhodopsin 7-helix transmembrane proteins"/>
    <property type="match status" value="1"/>
</dbReference>
<feature type="domain" description="G-protein coupled receptors family 1 profile" evidence="18">
    <location>
        <begin position="55"/>
        <end position="318"/>
    </location>
</feature>
<dbReference type="Proteomes" id="UP000472262">
    <property type="component" value="Unassembled WGS sequence"/>
</dbReference>
<feature type="transmembrane region" description="Helical" evidence="17">
    <location>
        <begin position="76"/>
        <end position="101"/>
    </location>
</feature>
<dbReference type="InParanoid" id="A0A672PV28"/>
<reference evidence="19" key="2">
    <citation type="submission" date="2025-09" db="UniProtKB">
        <authorList>
            <consortium name="Ensembl"/>
        </authorList>
    </citation>
    <scope>IDENTIFICATION</scope>
</reference>
<keyword evidence="7 17" id="KW-0472">Membrane</keyword>
<evidence type="ECO:0000256" key="17">
    <source>
        <dbReference type="SAM" id="Phobius"/>
    </source>
</evidence>